<keyword evidence="6" id="KW-0747">Spliceosome</keyword>
<evidence type="ECO:0000313" key="13">
    <source>
        <dbReference type="Proteomes" id="UP000095192"/>
    </source>
</evidence>
<protein>
    <recommendedName>
        <fullName evidence="10">Small nuclear ribonucleoprotein Sm D2</fullName>
        <shortName evidence="10">Sm-D2</shortName>
    </recommendedName>
    <alternativeName>
        <fullName evidence="10">snRNP core protein D2</fullName>
    </alternativeName>
</protein>
<evidence type="ECO:0000256" key="4">
    <source>
        <dbReference type="ARBA" id="ARBA00022490"/>
    </source>
</evidence>
<evidence type="ECO:0000256" key="1">
    <source>
        <dbReference type="ARBA" id="ARBA00004123"/>
    </source>
</evidence>
<name>A0A1D3CXC6_9EIME</name>
<dbReference type="GO" id="GO:0003723">
    <property type="term" value="F:RNA binding"/>
    <property type="evidence" value="ECO:0007669"/>
    <property type="project" value="InterPro"/>
</dbReference>
<dbReference type="VEuPathDB" id="ToxoDB:cyc_03905"/>
<dbReference type="PROSITE" id="PS52002">
    <property type="entry name" value="SM"/>
    <property type="match status" value="1"/>
</dbReference>
<reference evidence="12 13" key="1">
    <citation type="journal article" date="2016" name="BMC Genomics">
        <title>Comparative genomics reveals Cyclospora cayetanensis possesses coccidia-like metabolism and invasion components but unique surface antigens.</title>
        <authorList>
            <person name="Liu S."/>
            <person name="Wang L."/>
            <person name="Zheng H."/>
            <person name="Xu Z."/>
            <person name="Roellig D.M."/>
            <person name="Li N."/>
            <person name="Frace M.A."/>
            <person name="Tang K."/>
            <person name="Arrowood M.J."/>
            <person name="Moss D.M."/>
            <person name="Zhang L."/>
            <person name="Feng Y."/>
            <person name="Xiao L."/>
        </authorList>
    </citation>
    <scope>NUCLEOTIDE SEQUENCE [LARGE SCALE GENOMIC DNA]</scope>
    <source>
        <strain evidence="12 13">CHN_HEN01</strain>
    </source>
</reference>
<dbReference type="CDD" id="cd01720">
    <property type="entry name" value="Sm_D2"/>
    <property type="match status" value="1"/>
</dbReference>
<keyword evidence="7 10" id="KW-0508">mRNA splicing</keyword>
<keyword evidence="4" id="KW-0963">Cytoplasm</keyword>
<proteinExistence type="inferred from homology"/>
<evidence type="ECO:0000256" key="9">
    <source>
        <dbReference type="ARBA" id="ARBA00023274"/>
    </source>
</evidence>
<comment type="subcellular location">
    <subcellularLocation>
        <location evidence="2">Cytoplasm</location>
        <location evidence="2">Cytosol</location>
    </subcellularLocation>
    <subcellularLocation>
        <location evidence="1 10">Nucleus</location>
    </subcellularLocation>
</comment>
<evidence type="ECO:0000256" key="10">
    <source>
        <dbReference type="RuleBase" id="RU365051"/>
    </source>
</evidence>
<organism evidence="12 13">
    <name type="scientific">Cyclospora cayetanensis</name>
    <dbReference type="NCBI Taxonomy" id="88456"/>
    <lineage>
        <taxon>Eukaryota</taxon>
        <taxon>Sar</taxon>
        <taxon>Alveolata</taxon>
        <taxon>Apicomplexa</taxon>
        <taxon>Conoidasida</taxon>
        <taxon>Coccidia</taxon>
        <taxon>Eucoccidiorida</taxon>
        <taxon>Eimeriorina</taxon>
        <taxon>Eimeriidae</taxon>
        <taxon>Cyclospora</taxon>
    </lineage>
</organism>
<dbReference type="GO" id="GO:0000398">
    <property type="term" value="P:mRNA splicing, via spliceosome"/>
    <property type="evidence" value="ECO:0007669"/>
    <property type="project" value="UniProtKB-ARBA"/>
</dbReference>
<evidence type="ECO:0000256" key="7">
    <source>
        <dbReference type="ARBA" id="ARBA00023187"/>
    </source>
</evidence>
<evidence type="ECO:0000313" key="12">
    <source>
        <dbReference type="EMBL" id="OEH75852.1"/>
    </source>
</evidence>
<keyword evidence="9 10" id="KW-0687">Ribonucleoprotein</keyword>
<dbReference type="SUPFAM" id="SSF50182">
    <property type="entry name" value="Sm-like ribonucleoproteins"/>
    <property type="match status" value="1"/>
</dbReference>
<dbReference type="GO" id="GO:0005689">
    <property type="term" value="C:U12-type spliceosomal complex"/>
    <property type="evidence" value="ECO:0007669"/>
    <property type="project" value="UniProtKB-ARBA"/>
</dbReference>
<dbReference type="SMART" id="SM00651">
    <property type="entry name" value="Sm"/>
    <property type="match status" value="1"/>
</dbReference>
<sequence>MAAAEGDKGAALMVNRDNPEGGPLTLLSRCVLDNSQVLINCRNNRKLLARVKAFDRHCNLLLTDVREMWSEVSRGGGKRKQKVVNRDRFISKLFLRGDAVILILKNPK</sequence>
<dbReference type="GO" id="GO:0030532">
    <property type="term" value="C:small nuclear ribonucleoprotein complex"/>
    <property type="evidence" value="ECO:0007669"/>
    <property type="project" value="InterPro"/>
</dbReference>
<keyword evidence="13" id="KW-1185">Reference proteome</keyword>
<keyword evidence="8 10" id="KW-0539">Nucleus</keyword>
<dbReference type="InterPro" id="IPR027248">
    <property type="entry name" value="Sm_D2"/>
</dbReference>
<dbReference type="Proteomes" id="UP000095192">
    <property type="component" value="Unassembled WGS sequence"/>
</dbReference>
<dbReference type="PANTHER" id="PTHR12777">
    <property type="entry name" value="SMALL NUCLEAR RIBONUCLEOPROTEIN SM D2"/>
    <property type="match status" value="1"/>
</dbReference>
<feature type="domain" description="Sm" evidence="11">
    <location>
        <begin position="24"/>
        <end position="108"/>
    </location>
</feature>
<evidence type="ECO:0000256" key="6">
    <source>
        <dbReference type="ARBA" id="ARBA00022728"/>
    </source>
</evidence>
<gene>
    <name evidence="12" type="ORF">cyc_03905</name>
</gene>
<dbReference type="FunCoup" id="A0A1D3CXC6">
    <property type="interactions" value="418"/>
</dbReference>
<comment type="caution">
    <text evidence="12">The sequence shown here is derived from an EMBL/GenBank/DDBJ whole genome shotgun (WGS) entry which is preliminary data.</text>
</comment>
<dbReference type="InterPro" id="IPR047575">
    <property type="entry name" value="Sm"/>
</dbReference>
<dbReference type="FunFam" id="2.30.30.100:FF:000069">
    <property type="entry name" value="Small nuclear ribonucleoprotein Sm D2"/>
    <property type="match status" value="1"/>
</dbReference>
<dbReference type="InParanoid" id="A0A1D3CXC6"/>
<dbReference type="InterPro" id="IPR001163">
    <property type="entry name" value="Sm_dom_euk/arc"/>
</dbReference>
<dbReference type="Gene3D" id="2.30.30.100">
    <property type="match status" value="1"/>
</dbReference>
<dbReference type="GO" id="GO:0005829">
    <property type="term" value="C:cytosol"/>
    <property type="evidence" value="ECO:0007669"/>
    <property type="project" value="UniProtKB-SubCell"/>
</dbReference>
<dbReference type="EMBL" id="JROU02001602">
    <property type="protein sequence ID" value="OEH75852.1"/>
    <property type="molecule type" value="Genomic_DNA"/>
</dbReference>
<evidence type="ECO:0000256" key="5">
    <source>
        <dbReference type="ARBA" id="ARBA00022664"/>
    </source>
</evidence>
<evidence type="ECO:0000256" key="2">
    <source>
        <dbReference type="ARBA" id="ARBA00004514"/>
    </source>
</evidence>
<evidence type="ECO:0000256" key="8">
    <source>
        <dbReference type="ARBA" id="ARBA00023242"/>
    </source>
</evidence>
<evidence type="ECO:0000259" key="11">
    <source>
        <dbReference type="PROSITE" id="PS52002"/>
    </source>
</evidence>
<dbReference type="InterPro" id="IPR010920">
    <property type="entry name" value="LSM_dom_sf"/>
</dbReference>
<evidence type="ECO:0000256" key="3">
    <source>
        <dbReference type="ARBA" id="ARBA00008146"/>
    </source>
</evidence>
<accession>A0A1D3CXC6</accession>
<keyword evidence="5 10" id="KW-0507">mRNA processing</keyword>
<dbReference type="AlphaFoldDB" id="A0A1D3CXC6"/>
<comment type="similarity">
    <text evidence="3 10">Belongs to the snRNP core protein family.</text>
</comment>
<dbReference type="Pfam" id="PF01423">
    <property type="entry name" value="LSM"/>
    <property type="match status" value="1"/>
</dbReference>